<accession>A0AAP0JW16</accession>
<gene>
    <name evidence="1" type="ORF">Scep_010904</name>
</gene>
<evidence type="ECO:0000313" key="2">
    <source>
        <dbReference type="Proteomes" id="UP001419268"/>
    </source>
</evidence>
<dbReference type="Proteomes" id="UP001419268">
    <property type="component" value="Unassembled WGS sequence"/>
</dbReference>
<name>A0AAP0JW16_9MAGN</name>
<comment type="caution">
    <text evidence="1">The sequence shown here is derived from an EMBL/GenBank/DDBJ whole genome shotgun (WGS) entry which is preliminary data.</text>
</comment>
<keyword evidence="2" id="KW-1185">Reference proteome</keyword>
<dbReference type="AlphaFoldDB" id="A0AAP0JW16"/>
<proteinExistence type="predicted"/>
<reference evidence="1 2" key="1">
    <citation type="submission" date="2024-01" db="EMBL/GenBank/DDBJ databases">
        <title>Genome assemblies of Stephania.</title>
        <authorList>
            <person name="Yang L."/>
        </authorList>
    </citation>
    <scope>NUCLEOTIDE SEQUENCE [LARGE SCALE GENOMIC DNA]</scope>
    <source>
        <strain evidence="1">JXDWG</strain>
        <tissue evidence="1">Leaf</tissue>
    </source>
</reference>
<protein>
    <submittedName>
        <fullName evidence="1">Uncharacterized protein</fullName>
    </submittedName>
</protein>
<evidence type="ECO:0000313" key="1">
    <source>
        <dbReference type="EMBL" id="KAK9141223.1"/>
    </source>
</evidence>
<organism evidence="1 2">
    <name type="scientific">Stephania cephalantha</name>
    <dbReference type="NCBI Taxonomy" id="152367"/>
    <lineage>
        <taxon>Eukaryota</taxon>
        <taxon>Viridiplantae</taxon>
        <taxon>Streptophyta</taxon>
        <taxon>Embryophyta</taxon>
        <taxon>Tracheophyta</taxon>
        <taxon>Spermatophyta</taxon>
        <taxon>Magnoliopsida</taxon>
        <taxon>Ranunculales</taxon>
        <taxon>Menispermaceae</taxon>
        <taxon>Menispermoideae</taxon>
        <taxon>Cissampelideae</taxon>
        <taxon>Stephania</taxon>
    </lineage>
</organism>
<dbReference type="EMBL" id="JBBNAG010000004">
    <property type="protein sequence ID" value="KAK9141223.1"/>
    <property type="molecule type" value="Genomic_DNA"/>
</dbReference>
<sequence length="70" mass="7903">MVPFSLLHPKTFKLSRATRELKTLSVSSLVLDTTKSSTFEEKLSPSRRNGFQSTTKSYLQFTKRAAIGNH</sequence>